<gene>
    <name evidence="1" type="ORF">BU16DRAFT_577317</name>
</gene>
<keyword evidence="2" id="KW-1185">Reference proteome</keyword>
<reference evidence="1" key="1">
    <citation type="journal article" date="2020" name="Stud. Mycol.">
        <title>101 Dothideomycetes genomes: a test case for predicting lifestyles and emergence of pathogens.</title>
        <authorList>
            <person name="Haridas S."/>
            <person name="Albert R."/>
            <person name="Binder M."/>
            <person name="Bloem J."/>
            <person name="Labutti K."/>
            <person name="Salamov A."/>
            <person name="Andreopoulos B."/>
            <person name="Baker S."/>
            <person name="Barry K."/>
            <person name="Bills G."/>
            <person name="Bluhm B."/>
            <person name="Cannon C."/>
            <person name="Castanera R."/>
            <person name="Culley D."/>
            <person name="Daum C."/>
            <person name="Ezra D."/>
            <person name="Gonzalez J."/>
            <person name="Henrissat B."/>
            <person name="Kuo A."/>
            <person name="Liang C."/>
            <person name="Lipzen A."/>
            <person name="Lutzoni F."/>
            <person name="Magnuson J."/>
            <person name="Mondo S."/>
            <person name="Nolan M."/>
            <person name="Ohm R."/>
            <person name="Pangilinan J."/>
            <person name="Park H.-J."/>
            <person name="Ramirez L."/>
            <person name="Alfaro M."/>
            <person name="Sun H."/>
            <person name="Tritt A."/>
            <person name="Yoshinaga Y."/>
            <person name="Zwiers L.-H."/>
            <person name="Turgeon B."/>
            <person name="Goodwin S."/>
            <person name="Spatafora J."/>
            <person name="Crous P."/>
            <person name="Grigoriev I."/>
        </authorList>
    </citation>
    <scope>NUCLEOTIDE SEQUENCE</scope>
    <source>
        <strain evidence="1">CBS 269.34</strain>
    </source>
</reference>
<evidence type="ECO:0000313" key="1">
    <source>
        <dbReference type="EMBL" id="KAF2501052.1"/>
    </source>
</evidence>
<proteinExistence type="predicted"/>
<organism evidence="1 2">
    <name type="scientific">Lophium mytilinum</name>
    <dbReference type="NCBI Taxonomy" id="390894"/>
    <lineage>
        <taxon>Eukaryota</taxon>
        <taxon>Fungi</taxon>
        <taxon>Dikarya</taxon>
        <taxon>Ascomycota</taxon>
        <taxon>Pezizomycotina</taxon>
        <taxon>Dothideomycetes</taxon>
        <taxon>Pleosporomycetidae</taxon>
        <taxon>Mytilinidiales</taxon>
        <taxon>Mytilinidiaceae</taxon>
        <taxon>Lophium</taxon>
    </lineage>
</organism>
<dbReference type="OrthoDB" id="4158189at2759"/>
<sequence length="154" mass="16611">MCNGESSRASQGGLVAILHPLYDSNKTFHKAARSQTWHLFFNDIQSGQTDSTMVQFSQDLDLMTSSRASRVDIHRDGDLSQSVSPTASSPQTPLYSFPVRPEGLWKTTGGAEMGISPRLPLEVGGDGIVGRRVSVVSETRAGETCIAEGIIGWN</sequence>
<evidence type="ECO:0000313" key="2">
    <source>
        <dbReference type="Proteomes" id="UP000799750"/>
    </source>
</evidence>
<dbReference type="Proteomes" id="UP000799750">
    <property type="component" value="Unassembled WGS sequence"/>
</dbReference>
<dbReference type="AlphaFoldDB" id="A0A6A6R9J2"/>
<dbReference type="EMBL" id="MU004182">
    <property type="protein sequence ID" value="KAF2501052.1"/>
    <property type="molecule type" value="Genomic_DNA"/>
</dbReference>
<name>A0A6A6R9J2_9PEZI</name>
<protein>
    <submittedName>
        <fullName evidence="1">Uncharacterized protein</fullName>
    </submittedName>
</protein>
<accession>A0A6A6R9J2</accession>